<accession>A0A1R3GFH8</accession>
<gene>
    <name evidence="2" type="ORF">CCACVL1_26295</name>
</gene>
<evidence type="ECO:0000313" key="2">
    <source>
        <dbReference type="EMBL" id="OMO56780.1"/>
    </source>
</evidence>
<feature type="region of interest" description="Disordered" evidence="1">
    <location>
        <begin position="60"/>
        <end position="100"/>
    </location>
</feature>
<reference evidence="2 3" key="1">
    <citation type="submission" date="2013-09" db="EMBL/GenBank/DDBJ databases">
        <title>Corchorus capsularis genome sequencing.</title>
        <authorList>
            <person name="Alam M."/>
            <person name="Haque M.S."/>
            <person name="Islam M.S."/>
            <person name="Emdad E.M."/>
            <person name="Islam M.M."/>
            <person name="Ahmed B."/>
            <person name="Halim A."/>
            <person name="Hossen Q.M.M."/>
            <person name="Hossain M.Z."/>
            <person name="Ahmed R."/>
            <person name="Khan M.M."/>
            <person name="Islam R."/>
            <person name="Rashid M.M."/>
            <person name="Khan S.A."/>
            <person name="Rahman M.S."/>
            <person name="Alam M."/>
        </authorList>
    </citation>
    <scope>NUCLEOTIDE SEQUENCE [LARGE SCALE GENOMIC DNA]</scope>
    <source>
        <strain evidence="3">cv. CVL-1</strain>
        <tissue evidence="2">Whole seedling</tissue>
    </source>
</reference>
<dbReference type="Gramene" id="OMO56780">
    <property type="protein sequence ID" value="OMO56780"/>
    <property type="gene ID" value="CCACVL1_26295"/>
</dbReference>
<comment type="caution">
    <text evidence="2">The sequence shown here is derived from an EMBL/GenBank/DDBJ whole genome shotgun (WGS) entry which is preliminary data.</text>
</comment>
<name>A0A1R3GFH8_COCAP</name>
<dbReference type="AlphaFoldDB" id="A0A1R3GFH8"/>
<protein>
    <submittedName>
        <fullName evidence="2">Uncharacterized protein</fullName>
    </submittedName>
</protein>
<organism evidence="2 3">
    <name type="scientific">Corchorus capsularis</name>
    <name type="common">Jute</name>
    <dbReference type="NCBI Taxonomy" id="210143"/>
    <lineage>
        <taxon>Eukaryota</taxon>
        <taxon>Viridiplantae</taxon>
        <taxon>Streptophyta</taxon>
        <taxon>Embryophyta</taxon>
        <taxon>Tracheophyta</taxon>
        <taxon>Spermatophyta</taxon>
        <taxon>Magnoliopsida</taxon>
        <taxon>eudicotyledons</taxon>
        <taxon>Gunneridae</taxon>
        <taxon>Pentapetalae</taxon>
        <taxon>rosids</taxon>
        <taxon>malvids</taxon>
        <taxon>Malvales</taxon>
        <taxon>Malvaceae</taxon>
        <taxon>Grewioideae</taxon>
        <taxon>Apeibeae</taxon>
        <taxon>Corchorus</taxon>
    </lineage>
</organism>
<evidence type="ECO:0000256" key="1">
    <source>
        <dbReference type="SAM" id="MobiDB-lite"/>
    </source>
</evidence>
<sequence>MAVARRMFTALLRPQVPRSYASTVIPRTTLIPPLSSAAILIPRPSAAIPRPFPHHFLSLSRFSTSAPPSQDEEHSDQLPPLHTSQQDGRASVNGETCYGL</sequence>
<proteinExistence type="predicted"/>
<dbReference type="EMBL" id="AWWV01014459">
    <property type="protein sequence ID" value="OMO56780.1"/>
    <property type="molecule type" value="Genomic_DNA"/>
</dbReference>
<dbReference type="Proteomes" id="UP000188268">
    <property type="component" value="Unassembled WGS sequence"/>
</dbReference>
<evidence type="ECO:0000313" key="3">
    <source>
        <dbReference type="Proteomes" id="UP000188268"/>
    </source>
</evidence>
<keyword evidence="3" id="KW-1185">Reference proteome</keyword>